<keyword evidence="2 4" id="KW-0472">Membrane</keyword>
<evidence type="ECO:0008006" key="7">
    <source>
        <dbReference type="Google" id="ProtNLM"/>
    </source>
</evidence>
<dbReference type="PANTHER" id="PTHR31415:SF4">
    <property type="entry name" value="NDR1_HIN1-LIKE PROTEIN 3"/>
    <property type="match status" value="1"/>
</dbReference>
<comment type="caution">
    <text evidence="5">The sequence shown here is derived from an EMBL/GenBank/DDBJ whole genome shotgun (WGS) entry which is preliminary data.</text>
</comment>
<gene>
    <name evidence="5" type="ORF">KSP40_PGU001046</name>
</gene>
<organism evidence="5 6">
    <name type="scientific">Platanthera guangdongensis</name>
    <dbReference type="NCBI Taxonomy" id="2320717"/>
    <lineage>
        <taxon>Eukaryota</taxon>
        <taxon>Viridiplantae</taxon>
        <taxon>Streptophyta</taxon>
        <taxon>Embryophyta</taxon>
        <taxon>Tracheophyta</taxon>
        <taxon>Spermatophyta</taxon>
        <taxon>Magnoliopsida</taxon>
        <taxon>Liliopsida</taxon>
        <taxon>Asparagales</taxon>
        <taxon>Orchidaceae</taxon>
        <taxon>Orchidoideae</taxon>
        <taxon>Orchideae</taxon>
        <taxon>Orchidinae</taxon>
        <taxon>Platanthera</taxon>
    </lineage>
</organism>
<protein>
    <recommendedName>
        <fullName evidence="7">Late embryogenesis abundant protein LEA-2 subgroup domain-containing protein</fullName>
    </recommendedName>
</protein>
<dbReference type="Proteomes" id="UP001412067">
    <property type="component" value="Unassembled WGS sequence"/>
</dbReference>
<reference evidence="5 6" key="1">
    <citation type="journal article" date="2022" name="Nat. Plants">
        <title>Genomes of leafy and leafless Platanthera orchids illuminate the evolution of mycoheterotrophy.</title>
        <authorList>
            <person name="Li M.H."/>
            <person name="Liu K.W."/>
            <person name="Li Z."/>
            <person name="Lu H.C."/>
            <person name="Ye Q.L."/>
            <person name="Zhang D."/>
            <person name="Wang J.Y."/>
            <person name="Li Y.F."/>
            <person name="Zhong Z.M."/>
            <person name="Liu X."/>
            <person name="Yu X."/>
            <person name="Liu D.K."/>
            <person name="Tu X.D."/>
            <person name="Liu B."/>
            <person name="Hao Y."/>
            <person name="Liao X.Y."/>
            <person name="Jiang Y.T."/>
            <person name="Sun W.H."/>
            <person name="Chen J."/>
            <person name="Chen Y.Q."/>
            <person name="Ai Y."/>
            <person name="Zhai J.W."/>
            <person name="Wu S.S."/>
            <person name="Zhou Z."/>
            <person name="Hsiao Y.Y."/>
            <person name="Wu W.L."/>
            <person name="Chen Y.Y."/>
            <person name="Lin Y.F."/>
            <person name="Hsu J.L."/>
            <person name="Li C.Y."/>
            <person name="Wang Z.W."/>
            <person name="Zhao X."/>
            <person name="Zhong W.Y."/>
            <person name="Ma X.K."/>
            <person name="Ma L."/>
            <person name="Huang J."/>
            <person name="Chen G.Z."/>
            <person name="Huang M.Z."/>
            <person name="Huang L."/>
            <person name="Peng D.H."/>
            <person name="Luo Y.B."/>
            <person name="Zou S.Q."/>
            <person name="Chen S.P."/>
            <person name="Lan S."/>
            <person name="Tsai W.C."/>
            <person name="Van de Peer Y."/>
            <person name="Liu Z.J."/>
        </authorList>
    </citation>
    <scope>NUCLEOTIDE SEQUENCE [LARGE SCALE GENOMIC DNA]</scope>
    <source>
        <strain evidence="5">Lor288</strain>
    </source>
</reference>
<dbReference type="PANTHER" id="PTHR31415">
    <property type="entry name" value="OS05G0367900 PROTEIN"/>
    <property type="match status" value="1"/>
</dbReference>
<sequence length="284" mass="31558">MLINGESSDSSPINSSTPHSFFKTPPGRQRPTFFFFSIPFQTPPRSPVPTMTESKEGQLNQPYYGPAIPPAQIPPLESHPPPGRKFDAYSLLCAFTRITTIFIIIIGLIVLALWLIYQPQSIKVFAETASLSTFNLSAAGNDSLLTYNVAVNFTFRNPNRKYSIYYERLDAQAFYGAYQIGAMGFPRIYQRRKDTVPVSMVFEGRVVVAAGDESVAGSYSREKGEGFFNVQVKMYVVVRLKMVVVKSVKFKPDVDCDLWIPAPGNATSLAAGFARTKCDVNNFS</sequence>
<evidence type="ECO:0000313" key="6">
    <source>
        <dbReference type="Proteomes" id="UP001412067"/>
    </source>
</evidence>
<evidence type="ECO:0000313" key="5">
    <source>
        <dbReference type="EMBL" id="KAK8959617.1"/>
    </source>
</evidence>
<feature type="transmembrane region" description="Helical" evidence="4">
    <location>
        <begin position="94"/>
        <end position="117"/>
    </location>
</feature>
<keyword evidence="6" id="KW-1185">Reference proteome</keyword>
<keyword evidence="4" id="KW-1133">Transmembrane helix</keyword>
<keyword evidence="4" id="KW-0812">Transmembrane</keyword>
<accession>A0ABR2M6S9</accession>
<evidence type="ECO:0000256" key="2">
    <source>
        <dbReference type="ARBA" id="ARBA00023136"/>
    </source>
</evidence>
<comment type="subcellular location">
    <subcellularLocation>
        <location evidence="1">Membrane</location>
    </subcellularLocation>
</comment>
<dbReference type="InterPro" id="IPR044839">
    <property type="entry name" value="NDR1-like"/>
</dbReference>
<evidence type="ECO:0000256" key="3">
    <source>
        <dbReference type="SAM" id="MobiDB-lite"/>
    </source>
</evidence>
<evidence type="ECO:0000256" key="1">
    <source>
        <dbReference type="ARBA" id="ARBA00004370"/>
    </source>
</evidence>
<feature type="compositionally biased region" description="Low complexity" evidence="3">
    <location>
        <begin position="7"/>
        <end position="20"/>
    </location>
</feature>
<evidence type="ECO:0000256" key="4">
    <source>
        <dbReference type="SAM" id="Phobius"/>
    </source>
</evidence>
<name>A0ABR2M6S9_9ASPA</name>
<proteinExistence type="predicted"/>
<dbReference type="EMBL" id="JBBWWR010000011">
    <property type="protein sequence ID" value="KAK8959617.1"/>
    <property type="molecule type" value="Genomic_DNA"/>
</dbReference>
<feature type="region of interest" description="Disordered" evidence="3">
    <location>
        <begin position="1"/>
        <end position="26"/>
    </location>
</feature>